<keyword evidence="2" id="KW-0812">Transmembrane</keyword>
<dbReference type="RefSeq" id="WP_015233630.1">
    <property type="nucleotide sequence ID" value="NZ_FORO01000011.1"/>
</dbReference>
<proteinExistence type="predicted"/>
<protein>
    <submittedName>
        <fullName evidence="3">Uncharacterized protein</fullName>
    </submittedName>
</protein>
<feature type="transmembrane region" description="Helical" evidence="2">
    <location>
        <begin position="71"/>
        <end position="92"/>
    </location>
</feature>
<keyword evidence="1" id="KW-0175">Coiled coil</keyword>
<evidence type="ECO:0000256" key="1">
    <source>
        <dbReference type="SAM" id="Coils"/>
    </source>
</evidence>
<reference evidence="3 4" key="1">
    <citation type="submission" date="2016-10" db="EMBL/GenBank/DDBJ databases">
        <authorList>
            <person name="de Groot N.N."/>
        </authorList>
    </citation>
    <scope>NUCLEOTIDE SEQUENCE [LARGE SCALE GENOMIC DNA]</scope>
    <source>
        <strain evidence="3 4">SP2</strain>
    </source>
</reference>
<evidence type="ECO:0000313" key="3">
    <source>
        <dbReference type="EMBL" id="SFJ00269.1"/>
    </source>
</evidence>
<gene>
    <name evidence="3" type="ORF">SAMN05443661_11114</name>
</gene>
<accession>A0A1I3MTI8</accession>
<sequence length="96" mass="10703">MGKKEIVVEVSDELYEEIKNAREQGEKKNETIQRLIRKGIEGLSLPPLLTIITVVSGIIWVGSLAVNNETVSSLVGGFFIAFVGFWIVWRVIMKGL</sequence>
<dbReference type="AlphaFoldDB" id="A0A1I3MTI8"/>
<dbReference type="EMBL" id="FORO01000011">
    <property type="protein sequence ID" value="SFJ00269.1"/>
    <property type="molecule type" value="Genomic_DNA"/>
</dbReference>
<feature type="coiled-coil region" evidence="1">
    <location>
        <begin position="11"/>
        <end position="38"/>
    </location>
</feature>
<feature type="transmembrane region" description="Helical" evidence="2">
    <location>
        <begin position="43"/>
        <end position="65"/>
    </location>
</feature>
<keyword evidence="2" id="KW-1133">Transmembrane helix</keyword>
<evidence type="ECO:0000313" key="4">
    <source>
        <dbReference type="Proteomes" id="UP000182829"/>
    </source>
</evidence>
<name>A0A1I3MTI8_9EURY</name>
<dbReference type="Proteomes" id="UP000182829">
    <property type="component" value="Unassembled WGS sequence"/>
</dbReference>
<keyword evidence="2" id="KW-0472">Membrane</keyword>
<organism evidence="3 4">
    <name type="scientific">Natronobacterium gregoryi</name>
    <dbReference type="NCBI Taxonomy" id="44930"/>
    <lineage>
        <taxon>Archaea</taxon>
        <taxon>Methanobacteriati</taxon>
        <taxon>Methanobacteriota</taxon>
        <taxon>Stenosarchaea group</taxon>
        <taxon>Halobacteria</taxon>
        <taxon>Halobacteriales</taxon>
        <taxon>Natrialbaceae</taxon>
        <taxon>Natronobacterium</taxon>
    </lineage>
</organism>
<evidence type="ECO:0000256" key="2">
    <source>
        <dbReference type="SAM" id="Phobius"/>
    </source>
</evidence>
<dbReference type="GeneID" id="14208352"/>